<dbReference type="PANTHER" id="PTHR30388:SF6">
    <property type="entry name" value="XANTHINE DEHYDROGENASE SUBUNIT A-RELATED"/>
    <property type="match status" value="1"/>
</dbReference>
<dbReference type="PANTHER" id="PTHR30388">
    <property type="entry name" value="ALDEHYDE OXIDOREDUCTASE MOLYBDENUM COFACTOR ASSEMBLY PROTEIN"/>
    <property type="match status" value="1"/>
</dbReference>
<name>A0A1G9HCN3_9FIRM</name>
<dbReference type="EMBL" id="FNFP01000008">
    <property type="protein sequence ID" value="SDL10605.1"/>
    <property type="molecule type" value="Genomic_DNA"/>
</dbReference>
<dbReference type="InterPro" id="IPR052698">
    <property type="entry name" value="MoCofactor_Util/Proc"/>
</dbReference>
<dbReference type="Proteomes" id="UP000198718">
    <property type="component" value="Unassembled WGS sequence"/>
</dbReference>
<protein>
    <submittedName>
        <fullName evidence="3">Xanthine dehydrogenase accessory factor</fullName>
    </submittedName>
</protein>
<organism evidence="3 4">
    <name type="scientific">Natronincola ferrireducens</name>
    <dbReference type="NCBI Taxonomy" id="393762"/>
    <lineage>
        <taxon>Bacteria</taxon>
        <taxon>Bacillati</taxon>
        <taxon>Bacillota</taxon>
        <taxon>Clostridia</taxon>
        <taxon>Peptostreptococcales</taxon>
        <taxon>Natronincolaceae</taxon>
        <taxon>Natronincola</taxon>
    </lineage>
</organism>
<dbReference type="OrthoDB" id="9773039at2"/>
<evidence type="ECO:0000313" key="4">
    <source>
        <dbReference type="Proteomes" id="UP000198718"/>
    </source>
</evidence>
<dbReference type="AlphaFoldDB" id="A0A1G9HCN3"/>
<feature type="domain" description="XdhC Rossmann" evidence="2">
    <location>
        <begin position="108"/>
        <end position="250"/>
    </location>
</feature>
<dbReference type="Gene3D" id="3.40.50.720">
    <property type="entry name" value="NAD(P)-binding Rossmann-like Domain"/>
    <property type="match status" value="1"/>
</dbReference>
<dbReference type="Pfam" id="PF02625">
    <property type="entry name" value="XdhC_CoxI"/>
    <property type="match status" value="1"/>
</dbReference>
<evidence type="ECO:0000313" key="3">
    <source>
        <dbReference type="EMBL" id="SDL10605.1"/>
    </source>
</evidence>
<dbReference type="Pfam" id="PF13478">
    <property type="entry name" value="XdhC_C"/>
    <property type="match status" value="1"/>
</dbReference>
<sequence>MEVKLLEKITKEVKANRKVALATITRSEGSTPGREGAMMLVLEGGETYGTVGGGKAENIITTAAVKCLENCRSESFHFQLNDGIGGIQMQCGGEIDVYIKVFVPTLKLLIVGGGHIALKLYEIAATINFDTVIFEDREDYCNKDRFPKAQEIILGDIEGNLNNYDIDENCYVVIVTRGHSHDEIALKSVINTNAAYIGMIGSKNKVQNTMENLRKEGVSEEVMNKVFAPIGIDLGGNTPEEIALSILSEIILVKNKGRLLHMKEARK</sequence>
<gene>
    <name evidence="3" type="ORF">SAMN05660472_02623</name>
</gene>
<feature type="domain" description="XdhC- CoxI" evidence="1">
    <location>
        <begin position="14"/>
        <end position="78"/>
    </location>
</feature>
<proteinExistence type="predicted"/>
<dbReference type="RefSeq" id="WP_090554350.1">
    <property type="nucleotide sequence ID" value="NZ_FNFP01000008.1"/>
</dbReference>
<dbReference type="STRING" id="393762.SAMN05660472_02623"/>
<accession>A0A1G9HCN3</accession>
<evidence type="ECO:0000259" key="1">
    <source>
        <dbReference type="Pfam" id="PF02625"/>
    </source>
</evidence>
<keyword evidence="4" id="KW-1185">Reference proteome</keyword>
<evidence type="ECO:0000259" key="2">
    <source>
        <dbReference type="Pfam" id="PF13478"/>
    </source>
</evidence>
<dbReference type="InterPro" id="IPR003777">
    <property type="entry name" value="XdhC_CoxI"/>
</dbReference>
<reference evidence="3 4" key="1">
    <citation type="submission" date="2016-10" db="EMBL/GenBank/DDBJ databases">
        <authorList>
            <person name="de Groot N.N."/>
        </authorList>
    </citation>
    <scope>NUCLEOTIDE SEQUENCE [LARGE SCALE GENOMIC DNA]</scope>
    <source>
        <strain evidence="3 4">DSM 18346</strain>
    </source>
</reference>
<dbReference type="InterPro" id="IPR027051">
    <property type="entry name" value="XdhC_Rossmann_dom"/>
</dbReference>